<feature type="compositionally biased region" description="Low complexity" evidence="1">
    <location>
        <begin position="63"/>
        <end position="79"/>
    </location>
</feature>
<organism evidence="2 3">
    <name type="scientific">Actinacidiphila bryophytorum</name>
    <dbReference type="NCBI Taxonomy" id="1436133"/>
    <lineage>
        <taxon>Bacteria</taxon>
        <taxon>Bacillati</taxon>
        <taxon>Actinomycetota</taxon>
        <taxon>Actinomycetes</taxon>
        <taxon>Kitasatosporales</taxon>
        <taxon>Streptomycetaceae</taxon>
        <taxon>Actinacidiphila</taxon>
    </lineage>
</organism>
<dbReference type="RefSeq" id="WP_205042638.1">
    <property type="nucleotide sequence ID" value="NZ_CAJVAX010000012.1"/>
</dbReference>
<feature type="compositionally biased region" description="Basic and acidic residues" evidence="1">
    <location>
        <begin position="14"/>
        <end position="58"/>
    </location>
</feature>
<dbReference type="Proteomes" id="UP001153328">
    <property type="component" value="Unassembled WGS sequence"/>
</dbReference>
<reference evidence="2" key="1">
    <citation type="submission" date="2021-06" db="EMBL/GenBank/DDBJ databases">
        <authorList>
            <person name="Arsene-Ploetze F."/>
        </authorList>
    </citation>
    <scope>NUCLEOTIDE SEQUENCE</scope>
    <source>
        <strain evidence="2">SBRY1</strain>
    </source>
</reference>
<evidence type="ECO:0000313" key="2">
    <source>
        <dbReference type="EMBL" id="CAG7629504.1"/>
    </source>
</evidence>
<sequence length="165" mass="17671">MRDTETAAAQSPQTDERATEDGGPQRETRNAPRSEGRAGTDRRPGERGRTDPASEERAKKHLAGAPAATAAPQAAEDPAVGGGQAARVFGRRMDHAVHDFVEDPRRAVREADAVLDEVIGRVQQALEARRQALREGSAPGADTEALRVALTRYRDLTGSLLTLAE</sequence>
<evidence type="ECO:0000313" key="3">
    <source>
        <dbReference type="Proteomes" id="UP001153328"/>
    </source>
</evidence>
<proteinExistence type="predicted"/>
<comment type="caution">
    <text evidence="2">The sequence shown here is derived from an EMBL/GenBank/DDBJ whole genome shotgun (WGS) entry which is preliminary data.</text>
</comment>
<keyword evidence="3" id="KW-1185">Reference proteome</keyword>
<gene>
    <name evidence="2" type="ORF">SBRY_20572</name>
</gene>
<name>A0A9W4E6N1_9ACTN</name>
<evidence type="ECO:0000256" key="1">
    <source>
        <dbReference type="SAM" id="MobiDB-lite"/>
    </source>
</evidence>
<protein>
    <submittedName>
        <fullName evidence="2">Uncharacterized protein</fullName>
    </submittedName>
</protein>
<feature type="region of interest" description="Disordered" evidence="1">
    <location>
        <begin position="1"/>
        <end position="87"/>
    </location>
</feature>
<dbReference type="AlphaFoldDB" id="A0A9W4E6N1"/>
<dbReference type="EMBL" id="CAJVAX010000012">
    <property type="protein sequence ID" value="CAG7629504.1"/>
    <property type="molecule type" value="Genomic_DNA"/>
</dbReference>
<accession>A0A9W4E6N1</accession>